<feature type="transmembrane region" description="Helical" evidence="1">
    <location>
        <begin position="41"/>
        <end position="61"/>
    </location>
</feature>
<keyword evidence="1" id="KW-0812">Transmembrane</keyword>
<reference evidence="2 3" key="1">
    <citation type="submission" date="2019-06" db="EMBL/GenBank/DDBJ databases">
        <title>Whole genome shotgun sequence of Brevibacillus formosus NBRC 15716.</title>
        <authorList>
            <person name="Hosoyama A."/>
            <person name="Uohara A."/>
            <person name="Ohji S."/>
            <person name="Ichikawa N."/>
        </authorList>
    </citation>
    <scope>NUCLEOTIDE SEQUENCE [LARGE SCALE GENOMIC DNA]</scope>
    <source>
        <strain evidence="2 3">NBRC 15716</strain>
    </source>
</reference>
<accession>A0ABQ0T503</accession>
<sequence length="110" mass="12607">MRRPYLVGIFLYILVLVPALDVILSKHHHGFQVLVVLGKKLAFSWLVIATIVFSLYCLLIFTYRKGRLPFMSAITVSVVVISTFIIWEVYFCDLCYPAFHVGPNKPPFSK</sequence>
<keyword evidence="1" id="KW-0472">Membrane</keyword>
<name>A0ABQ0T503_9BACL</name>
<evidence type="ECO:0000256" key="1">
    <source>
        <dbReference type="SAM" id="Phobius"/>
    </source>
</evidence>
<dbReference type="GeneID" id="87589140"/>
<dbReference type="Proteomes" id="UP000319498">
    <property type="component" value="Unassembled WGS sequence"/>
</dbReference>
<protein>
    <submittedName>
        <fullName evidence="2">Uncharacterized protein</fullName>
    </submittedName>
</protein>
<keyword evidence="3" id="KW-1185">Reference proteome</keyword>
<keyword evidence="1" id="KW-1133">Transmembrane helix</keyword>
<gene>
    <name evidence="2" type="ORF">BFO01nite_25320</name>
</gene>
<proteinExistence type="predicted"/>
<dbReference type="RefSeq" id="WP_141336871.1">
    <property type="nucleotide sequence ID" value="NZ_BJOL01000014.1"/>
</dbReference>
<dbReference type="EMBL" id="BJOL01000014">
    <property type="protein sequence ID" value="GED58400.1"/>
    <property type="molecule type" value="Genomic_DNA"/>
</dbReference>
<feature type="transmembrane region" description="Helical" evidence="1">
    <location>
        <begin position="68"/>
        <end position="87"/>
    </location>
</feature>
<organism evidence="2 3">
    <name type="scientific">Brevibacillus formosus</name>
    <dbReference type="NCBI Taxonomy" id="54913"/>
    <lineage>
        <taxon>Bacteria</taxon>
        <taxon>Bacillati</taxon>
        <taxon>Bacillota</taxon>
        <taxon>Bacilli</taxon>
        <taxon>Bacillales</taxon>
        <taxon>Paenibacillaceae</taxon>
        <taxon>Brevibacillus</taxon>
    </lineage>
</organism>
<evidence type="ECO:0000313" key="3">
    <source>
        <dbReference type="Proteomes" id="UP000319498"/>
    </source>
</evidence>
<evidence type="ECO:0000313" key="2">
    <source>
        <dbReference type="EMBL" id="GED58400.1"/>
    </source>
</evidence>
<comment type="caution">
    <text evidence="2">The sequence shown here is derived from an EMBL/GenBank/DDBJ whole genome shotgun (WGS) entry which is preliminary data.</text>
</comment>